<feature type="non-terminal residue" evidence="1">
    <location>
        <position position="238"/>
    </location>
</feature>
<comment type="caution">
    <text evidence="1">The sequence shown here is derived from an EMBL/GenBank/DDBJ whole genome shotgun (WGS) entry which is preliminary data.</text>
</comment>
<organism evidence="1 2">
    <name type="scientific">Scortum barcoo</name>
    <name type="common">barcoo grunter</name>
    <dbReference type="NCBI Taxonomy" id="214431"/>
    <lineage>
        <taxon>Eukaryota</taxon>
        <taxon>Metazoa</taxon>
        <taxon>Chordata</taxon>
        <taxon>Craniata</taxon>
        <taxon>Vertebrata</taxon>
        <taxon>Euteleostomi</taxon>
        <taxon>Actinopterygii</taxon>
        <taxon>Neopterygii</taxon>
        <taxon>Teleostei</taxon>
        <taxon>Neoteleostei</taxon>
        <taxon>Acanthomorphata</taxon>
        <taxon>Eupercaria</taxon>
        <taxon>Centrarchiformes</taxon>
        <taxon>Terapontoidei</taxon>
        <taxon>Terapontidae</taxon>
        <taxon>Scortum</taxon>
    </lineage>
</organism>
<gene>
    <name evidence="1" type="ORF">L3Q82_011353</name>
</gene>
<dbReference type="EMBL" id="CM041543">
    <property type="protein sequence ID" value="KAI3364580.1"/>
    <property type="molecule type" value="Genomic_DNA"/>
</dbReference>
<proteinExistence type="predicted"/>
<evidence type="ECO:0000313" key="1">
    <source>
        <dbReference type="EMBL" id="KAI3364580.1"/>
    </source>
</evidence>
<name>A0ACB8W988_9TELE</name>
<keyword evidence="2" id="KW-1185">Reference proteome</keyword>
<sequence length="238" mass="27000">MVEFKWIKTSLFLIALLQFTEQTFSHFTLFFIIFSTAAAEKLLLSFTVRDGDEVTLSCENVIDGQKNCVYTVWIFNGLRSSSTVELINLGQIAERAKSKSDRLSVTANCSLVIKKVTVEDVGRYFCQQYKSGQKQGEDSQVYLSVINMNEQKDDDKVTLSCSVSSYDQCRHTVKWLYEGKDVDKDNKDLQTSQTGCYTTVSFLTSHHIYTSRLNLFTCEVTDGHTGKVQLFPFSLQSS</sequence>
<dbReference type="Proteomes" id="UP000831701">
    <property type="component" value="Chromosome 13"/>
</dbReference>
<reference evidence="1" key="1">
    <citation type="submission" date="2022-04" db="EMBL/GenBank/DDBJ databases">
        <title>Jade perch genome.</title>
        <authorList>
            <person name="Chao B."/>
        </authorList>
    </citation>
    <scope>NUCLEOTIDE SEQUENCE</scope>
    <source>
        <strain evidence="1">CB-2022</strain>
    </source>
</reference>
<evidence type="ECO:0000313" key="2">
    <source>
        <dbReference type="Proteomes" id="UP000831701"/>
    </source>
</evidence>
<accession>A0ACB8W988</accession>
<protein>
    <submittedName>
        <fullName evidence="1">Uncharacterized protein</fullName>
    </submittedName>
</protein>